<organism evidence="2 3">
    <name type="scientific">Fusarium coffeatum</name>
    <dbReference type="NCBI Taxonomy" id="231269"/>
    <lineage>
        <taxon>Eukaryota</taxon>
        <taxon>Fungi</taxon>
        <taxon>Dikarya</taxon>
        <taxon>Ascomycota</taxon>
        <taxon>Pezizomycotina</taxon>
        <taxon>Sordariomycetes</taxon>
        <taxon>Hypocreomycetidae</taxon>
        <taxon>Hypocreales</taxon>
        <taxon>Nectriaceae</taxon>
        <taxon>Fusarium</taxon>
        <taxon>Fusarium incarnatum-equiseti species complex</taxon>
    </lineage>
</organism>
<dbReference type="PANTHER" id="PTHR36587">
    <property type="entry name" value="EXPRESSION SITE-ASSOCIATED GENE 3 (ESAG3)-LIKE PROTEIN"/>
    <property type="match status" value="1"/>
</dbReference>
<dbReference type="AlphaFoldDB" id="A0A366S8N9"/>
<name>A0A366S8N9_9HYPO</name>
<dbReference type="OrthoDB" id="422736at2759"/>
<feature type="transmembrane region" description="Helical" evidence="1">
    <location>
        <begin position="21"/>
        <end position="40"/>
    </location>
</feature>
<dbReference type="EMBL" id="QKXC01000037">
    <property type="protein sequence ID" value="RBR25707.1"/>
    <property type="molecule type" value="Genomic_DNA"/>
</dbReference>
<gene>
    <name evidence="2" type="ORF">FIESC28_01670</name>
</gene>
<keyword evidence="1" id="KW-0812">Transmembrane</keyword>
<protein>
    <submittedName>
        <fullName evidence="2">Uncharacterized protein</fullName>
    </submittedName>
</protein>
<keyword evidence="1" id="KW-0472">Membrane</keyword>
<dbReference type="CDD" id="cd22997">
    <property type="entry name" value="GT_LH"/>
    <property type="match status" value="1"/>
</dbReference>
<dbReference type="PANTHER" id="PTHR36587:SF2">
    <property type="entry name" value="EXPRESSION SITE-ASSOCIATED GENE 3 (ESAG3)-LIKE PROTEIN"/>
    <property type="match status" value="1"/>
</dbReference>
<evidence type="ECO:0000256" key="1">
    <source>
        <dbReference type="SAM" id="Phobius"/>
    </source>
</evidence>
<dbReference type="RefSeq" id="XP_031020298.1">
    <property type="nucleotide sequence ID" value="XM_031155820.1"/>
</dbReference>
<proteinExistence type="predicted"/>
<reference evidence="2 3" key="1">
    <citation type="submission" date="2018-06" db="EMBL/GenBank/DDBJ databases">
        <title>Fusarium incarnatum-equiseti species complex species 28.</title>
        <authorList>
            <person name="Gardiner D.M."/>
        </authorList>
    </citation>
    <scope>NUCLEOTIDE SEQUENCE [LARGE SCALE GENOMIC DNA]</scope>
    <source>
        <strain evidence="2 3">FIESC_28</strain>
    </source>
</reference>
<keyword evidence="1" id="KW-1133">Transmembrane helix</keyword>
<dbReference type="Proteomes" id="UP000253153">
    <property type="component" value="Unassembled WGS sequence"/>
</dbReference>
<accession>A0A366S8N9</accession>
<sequence length="528" mass="61427">MGHIRSKSNVTPPAVQTPRSYRIIAIIFALWLCFHTLSRFDWTVPDWTPKATDEWPEEPVLKNRRMALVIPLTDPSPNACKTILSGTVLGYPAPVIVNWGVDYHDVSHWELGRNLPKIPGMMKYLDSVMHPNATDLERLEEDDLVLMVDGRDVWFQLPVEVLISRYHEINKKANERLRKQWKGPGPMPMKQTIVTGSQRKCYPNDPERYGLDMQCDIWPESPVRSDLYGPTTEKNETDFIHHRPRYINGGMYMGPAGDMRRFFRRAMELMDKYVGEGFPLRSDQGVNGYLIAQQEIWRQWQRKNHMKEMDLKTMIDENLEFHAGLDYAMELSNQVSYSDIDESLGLYWSDFALLNNEKRTQRQSEARGILPVRFNGVPADIMASRNPLTKFEKSANWSNMPLFADFALGTVPALIHHNKYKDRRQTWWDRPWYHQKLRKLVPSKLKFRPFDESLATVETDEGLVRYWAPLAEARDRYPRKVNETANARFEKMELDTLCRRAEGKEGGTSKDGKAWWDEVMRDGGGKIS</sequence>
<evidence type="ECO:0000313" key="2">
    <source>
        <dbReference type="EMBL" id="RBR25707.1"/>
    </source>
</evidence>
<evidence type="ECO:0000313" key="3">
    <source>
        <dbReference type="Proteomes" id="UP000253153"/>
    </source>
</evidence>
<comment type="caution">
    <text evidence="2">The sequence shown here is derived from an EMBL/GenBank/DDBJ whole genome shotgun (WGS) entry which is preliminary data.</text>
</comment>
<dbReference type="GeneID" id="41991116"/>
<keyword evidence="3" id="KW-1185">Reference proteome</keyword>